<dbReference type="GO" id="GO:0055085">
    <property type="term" value="P:transmembrane transport"/>
    <property type="evidence" value="ECO:0007669"/>
    <property type="project" value="InterPro"/>
</dbReference>
<organism evidence="8 9">
    <name type="scientific">Paenibacillus radicis</name>
    <name type="common">ex Gao et al. 2016</name>
    <dbReference type="NCBI Taxonomy" id="1737354"/>
    <lineage>
        <taxon>Bacteria</taxon>
        <taxon>Bacillati</taxon>
        <taxon>Bacillota</taxon>
        <taxon>Bacilli</taxon>
        <taxon>Bacillales</taxon>
        <taxon>Paenibacillaceae</taxon>
        <taxon>Paenibacillus</taxon>
    </lineage>
</organism>
<evidence type="ECO:0000259" key="7">
    <source>
        <dbReference type="PROSITE" id="PS50928"/>
    </source>
</evidence>
<evidence type="ECO:0000313" key="8">
    <source>
        <dbReference type="EMBL" id="GGG83001.1"/>
    </source>
</evidence>
<dbReference type="GO" id="GO:0031460">
    <property type="term" value="P:glycine betaine transport"/>
    <property type="evidence" value="ECO:0007669"/>
    <property type="project" value="TreeGrafter"/>
</dbReference>
<name>A0A917HLZ4_9BACL</name>
<dbReference type="AlphaFoldDB" id="A0A917HLZ4"/>
<dbReference type="FunFam" id="1.10.3720.10:FF:000001">
    <property type="entry name" value="Glycine betaine ABC transporter, permease"/>
    <property type="match status" value="1"/>
</dbReference>
<proteinExistence type="inferred from homology"/>
<keyword evidence="3 6" id="KW-0812">Transmembrane</keyword>
<protein>
    <submittedName>
        <fullName evidence="8">Carnitine transport permease OpuCB</fullName>
    </submittedName>
</protein>
<dbReference type="PANTHER" id="PTHR30177">
    <property type="entry name" value="GLYCINE BETAINE/L-PROLINE TRANSPORT SYSTEM PERMEASE PROTEIN PROW"/>
    <property type="match status" value="1"/>
</dbReference>
<evidence type="ECO:0000256" key="6">
    <source>
        <dbReference type="RuleBase" id="RU363032"/>
    </source>
</evidence>
<dbReference type="Proteomes" id="UP000600247">
    <property type="component" value="Unassembled WGS sequence"/>
</dbReference>
<accession>A0A917HLZ4</accession>
<evidence type="ECO:0000256" key="1">
    <source>
        <dbReference type="ARBA" id="ARBA00004141"/>
    </source>
</evidence>
<evidence type="ECO:0000256" key="3">
    <source>
        <dbReference type="ARBA" id="ARBA00022692"/>
    </source>
</evidence>
<dbReference type="Pfam" id="PF00528">
    <property type="entry name" value="BPD_transp_1"/>
    <property type="match status" value="1"/>
</dbReference>
<dbReference type="PANTHER" id="PTHR30177:SF28">
    <property type="entry name" value="CHOLINE TRANSPORT SYSTEM PERMEASE PROTEIN OPUBB"/>
    <property type="match status" value="1"/>
</dbReference>
<reference evidence="8 9" key="1">
    <citation type="journal article" date="2014" name="Int. J. Syst. Evol. Microbiol.">
        <title>Complete genome sequence of Corynebacterium casei LMG S-19264T (=DSM 44701T), isolated from a smear-ripened cheese.</title>
        <authorList>
            <consortium name="US DOE Joint Genome Institute (JGI-PGF)"/>
            <person name="Walter F."/>
            <person name="Albersmeier A."/>
            <person name="Kalinowski J."/>
            <person name="Ruckert C."/>
        </authorList>
    </citation>
    <scope>NUCLEOTIDE SEQUENCE [LARGE SCALE GENOMIC DNA]</scope>
    <source>
        <strain evidence="8 9">CGMCC 1.15286</strain>
    </source>
</reference>
<feature type="transmembrane region" description="Helical" evidence="6">
    <location>
        <begin position="150"/>
        <end position="168"/>
    </location>
</feature>
<evidence type="ECO:0000256" key="2">
    <source>
        <dbReference type="ARBA" id="ARBA00022448"/>
    </source>
</evidence>
<evidence type="ECO:0000256" key="4">
    <source>
        <dbReference type="ARBA" id="ARBA00022989"/>
    </source>
</evidence>
<dbReference type="InterPro" id="IPR035906">
    <property type="entry name" value="MetI-like_sf"/>
</dbReference>
<feature type="transmembrane region" description="Helical" evidence="6">
    <location>
        <begin position="180"/>
        <end position="201"/>
    </location>
</feature>
<comment type="similarity">
    <text evidence="6">Belongs to the binding-protein-dependent transport system permease family.</text>
</comment>
<keyword evidence="9" id="KW-1185">Reference proteome</keyword>
<feature type="transmembrane region" description="Helical" evidence="6">
    <location>
        <begin position="23"/>
        <end position="46"/>
    </location>
</feature>
<dbReference type="RefSeq" id="WP_188891810.1">
    <property type="nucleotide sequence ID" value="NZ_BMHY01000011.1"/>
</dbReference>
<dbReference type="GO" id="GO:0005886">
    <property type="term" value="C:plasma membrane"/>
    <property type="evidence" value="ECO:0007669"/>
    <property type="project" value="UniProtKB-SubCell"/>
</dbReference>
<dbReference type="Gene3D" id="1.10.3720.10">
    <property type="entry name" value="MetI-like"/>
    <property type="match status" value="1"/>
</dbReference>
<keyword evidence="2 6" id="KW-0813">Transport</keyword>
<evidence type="ECO:0000256" key="5">
    <source>
        <dbReference type="ARBA" id="ARBA00023136"/>
    </source>
</evidence>
<dbReference type="InterPro" id="IPR051204">
    <property type="entry name" value="ABC_transp_perm/SBD"/>
</dbReference>
<dbReference type="PROSITE" id="PS50928">
    <property type="entry name" value="ABC_TM1"/>
    <property type="match status" value="1"/>
</dbReference>
<dbReference type="CDD" id="cd06261">
    <property type="entry name" value="TM_PBP2"/>
    <property type="match status" value="1"/>
</dbReference>
<dbReference type="InterPro" id="IPR000515">
    <property type="entry name" value="MetI-like"/>
</dbReference>
<evidence type="ECO:0000313" key="9">
    <source>
        <dbReference type="Proteomes" id="UP000600247"/>
    </source>
</evidence>
<gene>
    <name evidence="8" type="primary">opuCB</name>
    <name evidence="8" type="ORF">GCM10010918_45690</name>
</gene>
<comment type="subcellular location">
    <subcellularLocation>
        <location evidence="6">Cell membrane</location>
        <topology evidence="6">Multi-pass membrane protein</topology>
    </subcellularLocation>
    <subcellularLocation>
        <location evidence="1">Membrane</location>
        <topology evidence="1">Multi-pass membrane protein</topology>
    </subcellularLocation>
</comment>
<dbReference type="EMBL" id="BMHY01000011">
    <property type="protein sequence ID" value="GGG83001.1"/>
    <property type="molecule type" value="Genomic_DNA"/>
</dbReference>
<dbReference type="SUPFAM" id="SSF161098">
    <property type="entry name" value="MetI-like"/>
    <property type="match status" value="1"/>
</dbReference>
<sequence length="230" mass="24944">MHQLWTTFQASWEVILEKTQEHIYLSLVSVVLACLIAIPLGIYLSAHRRLANSVITTVSVIQTIPSLALFGFMIPLLGIGPKPAIFALTLYALMPILQNTYVGINGVNPALIEAGKGLGMTRWQLLWIVQLPIARVVIMAGVRLVAVQTISMATIATYIAAGGLGDIITNGMSMMDTPTIMLGAIPVSLLVILINILLLQLNRWLTPKGLSDKKTTVSINTHAKKRRAAL</sequence>
<feature type="domain" description="ABC transmembrane type-1" evidence="7">
    <location>
        <begin position="19"/>
        <end position="198"/>
    </location>
</feature>
<feature type="transmembrane region" description="Helical" evidence="6">
    <location>
        <begin position="84"/>
        <end position="104"/>
    </location>
</feature>
<keyword evidence="5 6" id="KW-0472">Membrane</keyword>
<feature type="transmembrane region" description="Helical" evidence="6">
    <location>
        <begin position="58"/>
        <end position="78"/>
    </location>
</feature>
<keyword evidence="4 6" id="KW-1133">Transmembrane helix</keyword>
<comment type="caution">
    <text evidence="8">The sequence shown here is derived from an EMBL/GenBank/DDBJ whole genome shotgun (WGS) entry which is preliminary data.</text>
</comment>